<feature type="region of interest" description="Disordered" evidence="1">
    <location>
        <begin position="1"/>
        <end position="75"/>
    </location>
</feature>
<dbReference type="HOGENOM" id="CLU_994049_0_0_1"/>
<feature type="compositionally biased region" description="Low complexity" evidence="1">
    <location>
        <begin position="119"/>
        <end position="135"/>
    </location>
</feature>
<dbReference type="RefSeq" id="XP_040627462.1">
    <property type="nucleotide sequence ID" value="XM_040768694.1"/>
</dbReference>
<reference evidence="2 3" key="1">
    <citation type="journal article" date="2012" name="Science">
        <title>The Paleozoic origin of enzymatic lignin decomposition reconstructed from 31 fungal genomes.</title>
        <authorList>
            <person name="Floudas D."/>
            <person name="Binder M."/>
            <person name="Riley R."/>
            <person name="Barry K."/>
            <person name="Blanchette R.A."/>
            <person name="Henrissat B."/>
            <person name="Martinez A.T."/>
            <person name="Otillar R."/>
            <person name="Spatafora J.W."/>
            <person name="Yadav J.S."/>
            <person name="Aerts A."/>
            <person name="Benoit I."/>
            <person name="Boyd A."/>
            <person name="Carlson A."/>
            <person name="Copeland A."/>
            <person name="Coutinho P.M."/>
            <person name="de Vries R.P."/>
            <person name="Ferreira P."/>
            <person name="Findley K."/>
            <person name="Foster B."/>
            <person name="Gaskell J."/>
            <person name="Glotzer D."/>
            <person name="Gorecki P."/>
            <person name="Heitman J."/>
            <person name="Hesse C."/>
            <person name="Hori C."/>
            <person name="Igarashi K."/>
            <person name="Jurgens J.A."/>
            <person name="Kallen N."/>
            <person name="Kersten P."/>
            <person name="Kohler A."/>
            <person name="Kuees U."/>
            <person name="Kumar T.K.A."/>
            <person name="Kuo A."/>
            <person name="LaButti K."/>
            <person name="Larrondo L.F."/>
            <person name="Lindquist E."/>
            <person name="Ling A."/>
            <person name="Lombard V."/>
            <person name="Lucas S."/>
            <person name="Lundell T."/>
            <person name="Martin R."/>
            <person name="McLaughlin D.J."/>
            <person name="Morgenstern I."/>
            <person name="Morin E."/>
            <person name="Murat C."/>
            <person name="Nagy L.G."/>
            <person name="Nolan M."/>
            <person name="Ohm R.A."/>
            <person name="Patyshakuliyeva A."/>
            <person name="Rokas A."/>
            <person name="Ruiz-Duenas F.J."/>
            <person name="Sabat G."/>
            <person name="Salamov A."/>
            <person name="Samejima M."/>
            <person name="Schmutz J."/>
            <person name="Slot J.C."/>
            <person name="St John F."/>
            <person name="Stenlid J."/>
            <person name="Sun H."/>
            <person name="Sun S."/>
            <person name="Syed K."/>
            <person name="Tsang A."/>
            <person name="Wiebenga A."/>
            <person name="Young D."/>
            <person name="Pisabarro A."/>
            <person name="Eastwood D.C."/>
            <person name="Martin F."/>
            <person name="Cullen D."/>
            <person name="Grigoriev I.V."/>
            <person name="Hibbett D.S."/>
        </authorList>
    </citation>
    <scope>NUCLEOTIDE SEQUENCE [LARGE SCALE GENOMIC DNA]</scope>
    <source>
        <strain evidence="2 3">DJM-731 SS1</strain>
    </source>
</reference>
<evidence type="ECO:0000313" key="3">
    <source>
        <dbReference type="Proteomes" id="UP000030653"/>
    </source>
</evidence>
<feature type="compositionally biased region" description="Low complexity" evidence="1">
    <location>
        <begin position="219"/>
        <end position="229"/>
    </location>
</feature>
<protein>
    <submittedName>
        <fullName evidence="2">Uncharacterized protein</fullName>
    </submittedName>
</protein>
<dbReference type="EMBL" id="JH795866">
    <property type="protein sequence ID" value="EJU00565.1"/>
    <property type="molecule type" value="Genomic_DNA"/>
</dbReference>
<evidence type="ECO:0000313" key="2">
    <source>
        <dbReference type="EMBL" id="EJU00565.1"/>
    </source>
</evidence>
<dbReference type="OrthoDB" id="10658166at2759"/>
<organism evidence="2 3">
    <name type="scientific">Dacryopinax primogenitus (strain DJM 731)</name>
    <name type="common">Brown rot fungus</name>
    <dbReference type="NCBI Taxonomy" id="1858805"/>
    <lineage>
        <taxon>Eukaryota</taxon>
        <taxon>Fungi</taxon>
        <taxon>Dikarya</taxon>
        <taxon>Basidiomycota</taxon>
        <taxon>Agaricomycotina</taxon>
        <taxon>Dacrymycetes</taxon>
        <taxon>Dacrymycetales</taxon>
        <taxon>Dacrymycetaceae</taxon>
        <taxon>Dacryopinax</taxon>
    </lineage>
</organism>
<accession>M5FXQ2</accession>
<proteinExistence type="predicted"/>
<sequence>MFHFFPRSSSSSASSSSSSGPGNMESKSRFRLFRRRSQDDKQDPVSEDFDELSLPDPYPSFSSAPQFIDRPEIVDRPEDVQEALARLRDTPYSTSTHSLRHYPRVMLAPSALSPPLRTSFTSSSGSSWPSSSASSFTPRQGWRSYDFEGEDEEELKPPRRHWSDPGHSSHQRKRSSPSASRMSYPALSTHPSHPSRPTRVSSLSPRSRALPKPRLPAASSISSTSSTSSVFVQHQEPLDFLLPEERFALRRRHDDATLGISPWEPPVRHGPGRRGNYYFQ</sequence>
<keyword evidence="3" id="KW-1185">Reference proteome</keyword>
<gene>
    <name evidence="2" type="ORF">DACRYDRAFT_108634</name>
</gene>
<evidence type="ECO:0000256" key="1">
    <source>
        <dbReference type="SAM" id="MobiDB-lite"/>
    </source>
</evidence>
<name>M5FXQ2_DACPD</name>
<dbReference type="Proteomes" id="UP000030653">
    <property type="component" value="Unassembled WGS sequence"/>
</dbReference>
<feature type="compositionally biased region" description="Low complexity" evidence="1">
    <location>
        <begin position="8"/>
        <end position="19"/>
    </location>
</feature>
<dbReference type="AlphaFoldDB" id="M5FXQ2"/>
<feature type="compositionally biased region" description="Basic and acidic residues" evidence="1">
    <location>
        <begin position="155"/>
        <end position="164"/>
    </location>
</feature>
<feature type="region of interest" description="Disordered" evidence="1">
    <location>
        <begin position="114"/>
        <end position="229"/>
    </location>
</feature>
<dbReference type="GeneID" id="63683756"/>